<dbReference type="HOGENOM" id="CLU_000454_0_0_1"/>
<dbReference type="PANTHER" id="PTHR12792:SF0">
    <property type="entry name" value="SEPARIN"/>
    <property type="match status" value="1"/>
</dbReference>
<dbReference type="InterPro" id="IPR005314">
    <property type="entry name" value="Peptidase_C50"/>
</dbReference>
<dbReference type="GO" id="GO:0051307">
    <property type="term" value="P:meiotic chromosome separation"/>
    <property type="evidence" value="ECO:0007669"/>
    <property type="project" value="TreeGrafter"/>
</dbReference>
<feature type="region of interest" description="Disordered" evidence="5">
    <location>
        <begin position="33"/>
        <end position="84"/>
    </location>
</feature>
<evidence type="ECO:0000259" key="6">
    <source>
        <dbReference type="PROSITE" id="PS51700"/>
    </source>
</evidence>
<dbReference type="InterPro" id="IPR011990">
    <property type="entry name" value="TPR-like_helical_dom_sf"/>
</dbReference>
<dbReference type="PhylomeDB" id="B8MFN2"/>
<reference evidence="8" key="1">
    <citation type="journal article" date="2015" name="Genome Announc.">
        <title>Genome sequence of the AIDS-associated pathogen Penicillium marneffei (ATCC18224) and its near taxonomic relative Talaromyces stipitatus (ATCC10500).</title>
        <authorList>
            <person name="Nierman W.C."/>
            <person name="Fedorova-Abrams N.D."/>
            <person name="Andrianopoulos A."/>
        </authorList>
    </citation>
    <scope>NUCLEOTIDE SEQUENCE [LARGE SCALE GENOMIC DNA]</scope>
    <source>
        <strain evidence="8">ATCC 10500 / CBS 375.48 / QM 6759 / NRRL 1006</strain>
    </source>
</reference>
<feature type="domain" description="Peptidase C50" evidence="6">
    <location>
        <begin position="1889"/>
        <end position="1984"/>
    </location>
</feature>
<dbReference type="GO" id="GO:0072686">
    <property type="term" value="C:mitotic spindle"/>
    <property type="evidence" value="ECO:0007669"/>
    <property type="project" value="TreeGrafter"/>
</dbReference>
<dbReference type="OMA" id="FWSRYIK"/>
<dbReference type="GO" id="GO:0006508">
    <property type="term" value="P:proteolysis"/>
    <property type="evidence" value="ECO:0007669"/>
    <property type="project" value="InterPro"/>
</dbReference>
<comment type="catalytic activity">
    <reaction evidence="1">
        <text>All bonds known to be hydrolyzed by this endopeptidase have arginine in P1 and an acidic residue in P4. P6 is often occupied by an acidic residue or by a hydroxy-amino-acid residue, the phosphorylation of which enhances cleavage.</text>
        <dbReference type="EC" id="3.4.22.49"/>
    </reaction>
</comment>
<keyword evidence="8" id="KW-1185">Reference proteome</keyword>
<keyword evidence="3 7" id="KW-0378">Hydrolase</keyword>
<accession>B8MFN2</accession>
<feature type="compositionally biased region" description="Low complexity" evidence="5">
    <location>
        <begin position="52"/>
        <end position="83"/>
    </location>
</feature>
<dbReference type="GO" id="GO:0005634">
    <property type="term" value="C:nucleus"/>
    <property type="evidence" value="ECO:0007669"/>
    <property type="project" value="InterPro"/>
</dbReference>
<sequence>MAATMEVMDSRLKSVKTAVKSTTTCTTSTLASLQSLLQSTPPASEKTKANRRTPSSTSTKTVTRTKSTRSRNPPASSKSSKPATVIQDEEALSLQQRLVLATEVFNTASKALSDALQRNATLKAPLQPTSPNRSLSSPKDLSRKPTKPMTTVKGSSEDGLTSTAECAVLALMTLRNLKLENSSKSNNSNLQLEQGACILAGRLIALGAHELAYRELRALKKRLEEDNLRSSTKNSRDHSASDMKAGSGKETTAELLKFSNAEFPGPVLALIVSFQSHVLKLITAERKVLAIEKTCNALSTSSPSSPANIILRSFDAGNFTKEKAAIQLLSTSNTILSLSTMLLKSSVSPSDSTQTRSTRLHSTLRLQLVSMEYRIMSWELSGHSGDSKREFLDPLSRFLDGFASSDFNIDSSEFAELSATVQRLQSMIAKSGMKGDIHSWKIAFNLGKIAQEASCLKEALTYFSSATEKLTEEDPMAQSLIRCRIAIVYLHLFKNNKTYHLVIESLTAAALGMKSANRGSASDLEALLVESARLKKIAMAKIGELLSSDADFPKAMMMATIDFLHAFLRFLRRYINRPQSNLAEGDTGIQMQPLSNAKNIVIAAVESAIVLGKISIVNQFPIWGDLQPIFSDSARLLNTFEVSGLEHTEDGLDWRATSVKLSNLFWSRYLKRKESGDTHEQLIPLLEQSVNILQDCPVPQKSTGFSALKLERLAHLYLDAKMGAKSLVYFEKSIQEYIDAGVLEQQIAYLSGRPPHACLQDSNSPGFNLTRVLSAYLKMQLRRPANDNNSKFEGKSLDVEARAFLLEWQLGVLADFHSHDATCEKFKILFQELLSEMLSLYSSDEYLIFRLRVVRLVLRFVLDHPDSIETSVSESLIQDAQLHLSNLSSNTQHGPYAPFIANSLKLILLFHDGHVNEEDFRDTISFWASIIQECTNWESLESIIDDIDILLAQAQAASDFAEARGYWTLQFAASKVLLTIYEMQEIRDGSSLVLASSRCALQYCRHGDHRAARDLLERVKQRVKLADASRYAAITYQLAIAEINTEVNNTEMAEKALQAAQKLYRSKEAKVEVQSSRGQSKIAWERLIVDGTLLYSRLADQRKCLGVALYYAKLSVRLSTRLWTKLEHLAGRKKDSEKSGDMSDVDLVIDGVAKIDLSTTATSTTGSYAQGALFWKHVVSHNACFLNLMRLSSYNGLFQDAIYYGEQALKVNETLGTSFRLLTCQAELGLEWVRGNHLMEARTVLDAATKVSEGLINTVETVRLKISLAALSCSQGKHKEVLCLLREAEAMLNRIFEGRLDSSLDVKTSLAALEEKMASMKIRQASVRKEAEKVVTLQTRRTRATSKSKVEESSTRRVQVIPRSYVVLRNEIIKQQIHALLAIKDLDGASRLLETARDYSTSTATQFSIQIEETQHLLADAMKSIAAHAVYCVLPESTLSMPSIEAMISATTTPVGTSKPPVRRKGKSTTKELRELAAKAAKKEVDVAGIMSRARDAISNAVRDAVTTGSTVESHIASSLMGRVSMLSHATTPGLVDEDILAPVNANELGRITAFDRDRLSISIDKSLSGLSDPMSWPANVLSDFGEKSDIIANFTQDYVDILPSGWNVLSISLNTDRTEFIISRISHGRSPFLLRLPLKRSEEGNFDEDDFTFDWGKNEMKEIIRLANKSAHDAKSRTDKNSKKQWWATRESLDRRLETLLDNMENIWLGGFRGIFDAVPRDSTVLTQFAGSFEKVLNKHLPSRRRSKDKKGQIKIHENVLSLFIGLRDLDKQENPEDSVLDLLYFVVDILQFKGERNAYDEIDFDMMVIDTLDILNSFHCNSSSEKGTLDHMILILDKSLHSFPWESLPCLHGRPVSRMPSLACLRERIVRFRSLEDSYENVFEVNPHNGHFILNPSGDLKTTQSTFEEELAHREGWSSVIGRNPSEEEFKAGLENKDIFLYFGHGSGAQYIRGRTIKRLDKCAVAFLMGCSSGCLTEAGELEPYGTPMNYMQAGSPALVATLWDVTDKDIDRFAKSTFEQWGLLPGGEDGTDFKGKAVQGKETSKGREAMNAEMNYGLSNGLDEAVSRSRNSCLLKYLNGAAPVIYGIPVYLSK</sequence>
<name>B8MFN2_TALSN</name>
<dbReference type="SUPFAM" id="SSF48452">
    <property type="entry name" value="TPR-like"/>
    <property type="match status" value="1"/>
</dbReference>
<dbReference type="OrthoDB" id="10255632at2759"/>
<organism evidence="7 8">
    <name type="scientific">Talaromyces stipitatus (strain ATCC 10500 / CBS 375.48 / QM 6759 / NRRL 1006)</name>
    <name type="common">Penicillium stipitatum</name>
    <dbReference type="NCBI Taxonomy" id="441959"/>
    <lineage>
        <taxon>Eukaryota</taxon>
        <taxon>Fungi</taxon>
        <taxon>Dikarya</taxon>
        <taxon>Ascomycota</taxon>
        <taxon>Pezizomycotina</taxon>
        <taxon>Eurotiomycetes</taxon>
        <taxon>Eurotiomycetidae</taxon>
        <taxon>Eurotiales</taxon>
        <taxon>Trichocomaceae</taxon>
        <taxon>Talaromyces</taxon>
        <taxon>Talaromyces sect. Talaromyces</taxon>
    </lineage>
</organism>
<evidence type="ECO:0000256" key="5">
    <source>
        <dbReference type="SAM" id="MobiDB-lite"/>
    </source>
</evidence>
<keyword evidence="4" id="KW-0159">Chromosome partition</keyword>
<dbReference type="PANTHER" id="PTHR12792">
    <property type="entry name" value="EXTRA SPINDLE POLES 1-RELATED"/>
    <property type="match status" value="1"/>
</dbReference>
<evidence type="ECO:0000256" key="2">
    <source>
        <dbReference type="ARBA" id="ARBA00012489"/>
    </source>
</evidence>
<dbReference type="GeneID" id="8109341"/>
<evidence type="ECO:0000313" key="8">
    <source>
        <dbReference type="Proteomes" id="UP000001745"/>
    </source>
</evidence>
<feature type="region of interest" description="Disordered" evidence="5">
    <location>
        <begin position="122"/>
        <end position="158"/>
    </location>
</feature>
<dbReference type="STRING" id="441959.B8MFN2"/>
<feature type="compositionally biased region" description="Low complexity" evidence="5">
    <location>
        <begin position="33"/>
        <end position="44"/>
    </location>
</feature>
<dbReference type="GO" id="GO:0004197">
    <property type="term" value="F:cysteine-type endopeptidase activity"/>
    <property type="evidence" value="ECO:0007669"/>
    <property type="project" value="InterPro"/>
</dbReference>
<dbReference type="InParanoid" id="B8MFN2"/>
<feature type="compositionally biased region" description="Basic and acidic residues" evidence="5">
    <location>
        <begin position="226"/>
        <end position="241"/>
    </location>
</feature>
<dbReference type="GO" id="GO:0044732">
    <property type="term" value="C:mitotic spindle pole body"/>
    <property type="evidence" value="ECO:0007669"/>
    <property type="project" value="TreeGrafter"/>
</dbReference>
<feature type="region of interest" description="Disordered" evidence="5">
    <location>
        <begin position="226"/>
        <end position="248"/>
    </location>
</feature>
<dbReference type="Proteomes" id="UP000001745">
    <property type="component" value="Unassembled WGS sequence"/>
</dbReference>
<evidence type="ECO:0000256" key="1">
    <source>
        <dbReference type="ARBA" id="ARBA00000451"/>
    </source>
</evidence>
<evidence type="ECO:0000256" key="3">
    <source>
        <dbReference type="ARBA" id="ARBA00022801"/>
    </source>
</evidence>
<dbReference type="eggNOG" id="KOG1849">
    <property type="taxonomic scope" value="Eukaryota"/>
</dbReference>
<evidence type="ECO:0000313" key="7">
    <source>
        <dbReference type="EMBL" id="EED17022.1"/>
    </source>
</evidence>
<proteinExistence type="predicted"/>
<dbReference type="EC" id="3.4.22.49" evidence="2"/>
<dbReference type="InterPro" id="IPR030397">
    <property type="entry name" value="SEPARIN_core_dom"/>
</dbReference>
<dbReference type="Pfam" id="PF03568">
    <property type="entry name" value="Separin_C"/>
    <property type="match status" value="1"/>
</dbReference>
<feature type="compositionally biased region" description="Polar residues" evidence="5">
    <location>
        <begin position="148"/>
        <end position="158"/>
    </location>
</feature>
<dbReference type="VEuPathDB" id="FungiDB:TSTA_020790"/>
<dbReference type="GO" id="GO:0005737">
    <property type="term" value="C:cytoplasm"/>
    <property type="evidence" value="ECO:0007669"/>
    <property type="project" value="TreeGrafter"/>
</dbReference>
<protein>
    <recommendedName>
        <fullName evidence="2">separase</fullName>
        <ecNumber evidence="2">3.4.22.49</ecNumber>
    </recommendedName>
</protein>
<feature type="compositionally biased region" description="Polar residues" evidence="5">
    <location>
        <begin position="127"/>
        <end position="139"/>
    </location>
</feature>
<dbReference type="EMBL" id="EQ962656">
    <property type="protein sequence ID" value="EED17022.1"/>
    <property type="molecule type" value="Genomic_DNA"/>
</dbReference>
<gene>
    <name evidence="7" type="ORF">TSTA_020790</name>
</gene>
<dbReference type="PROSITE" id="PS51700">
    <property type="entry name" value="SEPARIN"/>
    <property type="match status" value="1"/>
</dbReference>
<evidence type="ECO:0000256" key="4">
    <source>
        <dbReference type="ARBA" id="ARBA00022829"/>
    </source>
</evidence>
<dbReference type="RefSeq" id="XP_002484256.1">
    <property type="nucleotide sequence ID" value="XM_002484211.1"/>
</dbReference>